<evidence type="ECO:0000256" key="8">
    <source>
        <dbReference type="ARBA" id="ARBA00037993"/>
    </source>
</evidence>
<evidence type="ECO:0000256" key="4">
    <source>
        <dbReference type="ARBA" id="ARBA00022741"/>
    </source>
</evidence>
<comment type="pathway">
    <text evidence="1">Purine metabolism; 7-cyano-7-deazaguanine biosynthesis.</text>
</comment>
<keyword evidence="12" id="KW-1185">Reference proteome</keyword>
<gene>
    <name evidence="11" type="ORF">C0081_16740</name>
</gene>
<dbReference type="GO" id="GO:0046872">
    <property type="term" value="F:metal ion binding"/>
    <property type="evidence" value="ECO:0007669"/>
    <property type="project" value="UniProtKB-KW"/>
</dbReference>
<dbReference type="PANTHER" id="PTHR42914:SF1">
    <property type="entry name" value="7-CYANO-7-DEAZAGUANINE SYNTHASE"/>
    <property type="match status" value="1"/>
</dbReference>
<dbReference type="AlphaFoldDB" id="A0A2N5XMP0"/>
<evidence type="ECO:0000256" key="3">
    <source>
        <dbReference type="ARBA" id="ARBA00022723"/>
    </source>
</evidence>
<dbReference type="InterPro" id="IPR018317">
    <property type="entry name" value="QueC"/>
</dbReference>
<dbReference type="RefSeq" id="WP_101535002.1">
    <property type="nucleotide sequence ID" value="NZ_PKUQ01000042.1"/>
</dbReference>
<dbReference type="GO" id="GO:0005524">
    <property type="term" value="F:ATP binding"/>
    <property type="evidence" value="ECO:0007669"/>
    <property type="project" value="UniProtKB-KW"/>
</dbReference>
<protein>
    <recommendedName>
        <fullName evidence="9">7-cyano-7-deazaguanine synthase</fullName>
        <ecNumber evidence="9">6.3.4.20</ecNumber>
    </recommendedName>
</protein>
<sequence>MKKAVLLASGGLDSTTVAYGLFADGIDVFPLFFDYGQHCVETEWGRVNEVLPRDMRSPERCDISDIFKGSTSRLIKEANLWQDNVADDDLYVPYRTLLFFAAAAARAQTLGIFDVYTGFVNSNHAKEIDCTAEFMNQMDGLIDNIGPVRFTSPFRFSSKTTVVEEALRRGVPIGRTFSCQAASDFPCGACPNCVERLHALKDAAVVISKAQVD</sequence>
<dbReference type="PANTHER" id="PTHR42914">
    <property type="entry name" value="7-CYANO-7-DEAZAGUANINE SYNTHASE"/>
    <property type="match status" value="1"/>
</dbReference>
<organism evidence="11 12">
    <name type="scientific">Cohaesibacter celericrescens</name>
    <dbReference type="NCBI Taxonomy" id="2067669"/>
    <lineage>
        <taxon>Bacteria</taxon>
        <taxon>Pseudomonadati</taxon>
        <taxon>Pseudomonadota</taxon>
        <taxon>Alphaproteobacteria</taxon>
        <taxon>Hyphomicrobiales</taxon>
        <taxon>Cohaesibacteraceae</taxon>
    </lineage>
</organism>
<keyword evidence="4" id="KW-0547">Nucleotide-binding</keyword>
<dbReference type="Gene3D" id="3.40.50.620">
    <property type="entry name" value="HUPs"/>
    <property type="match status" value="1"/>
</dbReference>
<comment type="similarity">
    <text evidence="8">Belongs to the QueC family.</text>
</comment>
<proteinExistence type="inferred from homology"/>
<keyword evidence="7" id="KW-0067">ATP-binding</keyword>
<evidence type="ECO:0000256" key="6">
    <source>
        <dbReference type="ARBA" id="ARBA00022833"/>
    </source>
</evidence>
<dbReference type="InterPro" id="IPR014729">
    <property type="entry name" value="Rossmann-like_a/b/a_fold"/>
</dbReference>
<dbReference type="EC" id="6.3.4.20" evidence="9"/>
<name>A0A2N5XMP0_9HYPH</name>
<dbReference type="EMBL" id="PKUQ01000042">
    <property type="protein sequence ID" value="PLW75763.1"/>
    <property type="molecule type" value="Genomic_DNA"/>
</dbReference>
<evidence type="ECO:0000256" key="10">
    <source>
        <dbReference type="ARBA" id="ARBA00047890"/>
    </source>
</evidence>
<dbReference type="GO" id="GO:0008616">
    <property type="term" value="P:tRNA queuosine(34) biosynthetic process"/>
    <property type="evidence" value="ECO:0007669"/>
    <property type="project" value="UniProtKB-KW"/>
</dbReference>
<comment type="catalytic activity">
    <reaction evidence="10">
        <text>7-carboxy-7-carbaguanine + NH4(+) + 2 ATP = 7-cyano-7-carbaguanine + 2 AMP + 2 diphosphate + 2 H(+)</text>
        <dbReference type="Rhea" id="RHEA:27982"/>
        <dbReference type="ChEBI" id="CHEBI:15378"/>
        <dbReference type="ChEBI" id="CHEBI:28938"/>
        <dbReference type="ChEBI" id="CHEBI:30616"/>
        <dbReference type="ChEBI" id="CHEBI:33019"/>
        <dbReference type="ChEBI" id="CHEBI:45075"/>
        <dbReference type="ChEBI" id="CHEBI:61036"/>
        <dbReference type="ChEBI" id="CHEBI:456215"/>
        <dbReference type="EC" id="6.3.4.20"/>
    </reaction>
</comment>
<keyword evidence="6" id="KW-0862">Zinc</keyword>
<dbReference type="OrthoDB" id="1426978at2"/>
<keyword evidence="2" id="KW-0436">Ligase</keyword>
<accession>A0A2N5XMP0</accession>
<evidence type="ECO:0000256" key="2">
    <source>
        <dbReference type="ARBA" id="ARBA00022598"/>
    </source>
</evidence>
<keyword evidence="3" id="KW-0479">Metal-binding</keyword>
<reference evidence="11 12" key="1">
    <citation type="submission" date="2018-01" db="EMBL/GenBank/DDBJ databases">
        <title>The draft genome sequence of Cohaesibacter sp. H1304.</title>
        <authorList>
            <person name="Wang N.-N."/>
            <person name="Du Z.-J."/>
        </authorList>
    </citation>
    <scope>NUCLEOTIDE SEQUENCE [LARGE SCALE GENOMIC DNA]</scope>
    <source>
        <strain evidence="11 12">H1304</strain>
    </source>
</reference>
<evidence type="ECO:0000313" key="12">
    <source>
        <dbReference type="Proteomes" id="UP000234881"/>
    </source>
</evidence>
<dbReference type="Pfam" id="PF06508">
    <property type="entry name" value="QueC"/>
    <property type="match status" value="1"/>
</dbReference>
<dbReference type="Proteomes" id="UP000234881">
    <property type="component" value="Unassembled WGS sequence"/>
</dbReference>
<dbReference type="GO" id="GO:0016874">
    <property type="term" value="F:ligase activity"/>
    <property type="evidence" value="ECO:0007669"/>
    <property type="project" value="UniProtKB-KW"/>
</dbReference>
<keyword evidence="5" id="KW-0671">Queuosine biosynthesis</keyword>
<evidence type="ECO:0000256" key="5">
    <source>
        <dbReference type="ARBA" id="ARBA00022785"/>
    </source>
</evidence>
<evidence type="ECO:0000313" key="11">
    <source>
        <dbReference type="EMBL" id="PLW75763.1"/>
    </source>
</evidence>
<comment type="caution">
    <text evidence="11">The sequence shown here is derived from an EMBL/GenBank/DDBJ whole genome shotgun (WGS) entry which is preliminary data.</text>
</comment>
<evidence type="ECO:0000256" key="7">
    <source>
        <dbReference type="ARBA" id="ARBA00022840"/>
    </source>
</evidence>
<evidence type="ECO:0000256" key="9">
    <source>
        <dbReference type="ARBA" id="ARBA00039149"/>
    </source>
</evidence>
<dbReference type="SUPFAM" id="SSF52402">
    <property type="entry name" value="Adenine nucleotide alpha hydrolases-like"/>
    <property type="match status" value="1"/>
</dbReference>
<evidence type="ECO:0000256" key="1">
    <source>
        <dbReference type="ARBA" id="ARBA00005061"/>
    </source>
</evidence>